<dbReference type="AlphaFoldDB" id="A0A7S3D0H8"/>
<feature type="region of interest" description="Disordered" evidence="2">
    <location>
        <begin position="240"/>
        <end position="260"/>
    </location>
</feature>
<organism evidence="3">
    <name type="scientific">Palpitomonas bilix</name>
    <dbReference type="NCBI Taxonomy" id="652834"/>
    <lineage>
        <taxon>Eukaryota</taxon>
        <taxon>Eukaryota incertae sedis</taxon>
    </lineage>
</organism>
<sequence>METDTYDLPGRWLTRREEEEWDELQRALKVRLNTAESEVASMVERYASSRRTIMTMEEGQKQMDEERRRLEKKAVAMEGRLYELARESAEHLSQLKRVEEERDELRRRLDEKNGKKKEDRYRVDEFTQTLGDTVMLSRLQWDDHQDEISMLHARVTALEKQLDRREEREREMSDHISHLKAAVEGRRAELEKTRQELAEVRDKYHLLEGSAFKSAVRANSSENAEMELRRQMAELQKSVATSSAATKKAKASISHNNAALESEKRNRIMAEGRVKVLQRSIEDKDRQMDILKQKLDVLKGYARGGSDAELNRIRKAYDNIVANMKAKLEARESEITELEGTVQSKELEASTLRQMMSSAKKEIMGKDKRLDRIERAKRDGKQPSPRLARLVPSQPDSPSRRKKEEWREGAAASARGKRR</sequence>
<feature type="coiled-coil region" evidence="1">
    <location>
        <begin position="148"/>
        <end position="238"/>
    </location>
</feature>
<dbReference type="Gene3D" id="6.10.140.920">
    <property type="match status" value="1"/>
</dbReference>
<keyword evidence="1" id="KW-0175">Coiled coil</keyword>
<evidence type="ECO:0000313" key="3">
    <source>
        <dbReference type="EMBL" id="CAE0241209.1"/>
    </source>
</evidence>
<feature type="compositionally biased region" description="Basic and acidic residues" evidence="2">
    <location>
        <begin position="398"/>
        <end position="408"/>
    </location>
</feature>
<dbReference type="SUPFAM" id="SSF57997">
    <property type="entry name" value="Tropomyosin"/>
    <property type="match status" value="1"/>
</dbReference>
<feature type="coiled-coil region" evidence="1">
    <location>
        <begin position="53"/>
        <end position="115"/>
    </location>
</feature>
<dbReference type="EMBL" id="HBIB01005606">
    <property type="protein sequence ID" value="CAE0241209.1"/>
    <property type="molecule type" value="Transcribed_RNA"/>
</dbReference>
<feature type="region of interest" description="Disordered" evidence="2">
    <location>
        <begin position="376"/>
        <end position="419"/>
    </location>
</feature>
<gene>
    <name evidence="3" type="ORF">PBIL07802_LOCUS3371</name>
</gene>
<evidence type="ECO:0000256" key="2">
    <source>
        <dbReference type="SAM" id="MobiDB-lite"/>
    </source>
</evidence>
<reference evidence="3" key="1">
    <citation type="submission" date="2021-01" db="EMBL/GenBank/DDBJ databases">
        <authorList>
            <person name="Corre E."/>
            <person name="Pelletier E."/>
            <person name="Niang G."/>
            <person name="Scheremetjew M."/>
            <person name="Finn R."/>
            <person name="Kale V."/>
            <person name="Holt S."/>
            <person name="Cochrane G."/>
            <person name="Meng A."/>
            <person name="Brown T."/>
            <person name="Cohen L."/>
        </authorList>
    </citation>
    <scope>NUCLEOTIDE SEQUENCE</scope>
    <source>
        <strain evidence="3">NIES-2562</strain>
    </source>
</reference>
<protein>
    <submittedName>
        <fullName evidence="3">Uncharacterized protein</fullName>
    </submittedName>
</protein>
<name>A0A7S3D0H8_9EUKA</name>
<feature type="coiled-coil region" evidence="1">
    <location>
        <begin position="321"/>
        <end position="376"/>
    </location>
</feature>
<proteinExistence type="predicted"/>
<accession>A0A7S3D0H8</accession>
<evidence type="ECO:0000256" key="1">
    <source>
        <dbReference type="SAM" id="Coils"/>
    </source>
</evidence>